<accession>A0ABP5FHH5</accession>
<dbReference type="RefSeq" id="WP_344665550.1">
    <property type="nucleotide sequence ID" value="NZ_BAAAQN010000010.1"/>
</dbReference>
<protein>
    <recommendedName>
        <fullName evidence="1">Outer membrane channel protein CpnT-like N-terminal domain-containing protein</fullName>
    </recommendedName>
</protein>
<evidence type="ECO:0000313" key="3">
    <source>
        <dbReference type="Proteomes" id="UP001500751"/>
    </source>
</evidence>
<comment type="caution">
    <text evidence="2">The sequence shown here is derived from an EMBL/GenBank/DDBJ whole genome shotgun (WGS) entry which is preliminary data.</text>
</comment>
<dbReference type="InterPro" id="IPR057746">
    <property type="entry name" value="CpnT-like_N"/>
</dbReference>
<sequence length="241" mass="26481">MAMNLPHWLVEVVDFLGFNWPEIDEDQMRDAAKHLRDWADHTEELNRGTHQRITVDVAAVYQSQSYLTLAQAWGEGSKKHMDELVEIARGVATAIDLLADGVVAMKAKVLVQLGLASAEFIADQAASVATLGLAETALPLLYEAQNRLLNAIMQEFENEIVDYIIDHTIGPLLERLGDKLERLAFQEVTGAVLGSGPGTLKLDTDEMRRHAGMIQDDAMNHQLHGRNLVNGLGSLNYATGG</sequence>
<dbReference type="Pfam" id="PF25547">
    <property type="entry name" value="WXG100_2"/>
    <property type="match status" value="1"/>
</dbReference>
<organism evidence="2 3">
    <name type="scientific">Catenulispora yoronensis</name>
    <dbReference type="NCBI Taxonomy" id="450799"/>
    <lineage>
        <taxon>Bacteria</taxon>
        <taxon>Bacillati</taxon>
        <taxon>Actinomycetota</taxon>
        <taxon>Actinomycetes</taxon>
        <taxon>Catenulisporales</taxon>
        <taxon>Catenulisporaceae</taxon>
        <taxon>Catenulispora</taxon>
    </lineage>
</organism>
<evidence type="ECO:0000313" key="2">
    <source>
        <dbReference type="EMBL" id="GAA2024754.1"/>
    </source>
</evidence>
<evidence type="ECO:0000259" key="1">
    <source>
        <dbReference type="Pfam" id="PF25547"/>
    </source>
</evidence>
<proteinExistence type="predicted"/>
<reference evidence="3" key="1">
    <citation type="journal article" date="2019" name="Int. J. Syst. Evol. Microbiol.">
        <title>The Global Catalogue of Microorganisms (GCM) 10K type strain sequencing project: providing services to taxonomists for standard genome sequencing and annotation.</title>
        <authorList>
            <consortium name="The Broad Institute Genomics Platform"/>
            <consortium name="The Broad Institute Genome Sequencing Center for Infectious Disease"/>
            <person name="Wu L."/>
            <person name="Ma J."/>
        </authorList>
    </citation>
    <scope>NUCLEOTIDE SEQUENCE [LARGE SCALE GENOMIC DNA]</scope>
    <source>
        <strain evidence="3">JCM 16014</strain>
    </source>
</reference>
<dbReference type="Proteomes" id="UP001500751">
    <property type="component" value="Unassembled WGS sequence"/>
</dbReference>
<keyword evidence="3" id="KW-1185">Reference proteome</keyword>
<dbReference type="EMBL" id="BAAAQN010000010">
    <property type="protein sequence ID" value="GAA2024754.1"/>
    <property type="molecule type" value="Genomic_DNA"/>
</dbReference>
<feature type="domain" description="Outer membrane channel protein CpnT-like N-terminal" evidence="1">
    <location>
        <begin position="8"/>
        <end position="132"/>
    </location>
</feature>
<gene>
    <name evidence="2" type="ORF">GCM10009839_23310</name>
</gene>
<name>A0ABP5FHH5_9ACTN</name>